<dbReference type="Proteomes" id="UP000422736">
    <property type="component" value="Chromosome 2"/>
</dbReference>
<evidence type="ECO:0000256" key="1">
    <source>
        <dbReference type="ARBA" id="ARBA00022468"/>
    </source>
</evidence>
<feature type="compositionally biased region" description="Polar residues" evidence="4">
    <location>
        <begin position="1665"/>
        <end position="1677"/>
    </location>
</feature>
<evidence type="ECO:0000313" key="9">
    <source>
        <dbReference type="Proteomes" id="UP000422736"/>
    </source>
</evidence>
<feature type="domain" description="Ras-GEF" evidence="5">
    <location>
        <begin position="543"/>
        <end position="801"/>
    </location>
</feature>
<evidence type="ECO:0000256" key="4">
    <source>
        <dbReference type="SAM" id="MobiDB-lite"/>
    </source>
</evidence>
<dbReference type="PROSITE" id="PS50212">
    <property type="entry name" value="RASGEF_NTER"/>
    <property type="match status" value="1"/>
</dbReference>
<proteinExistence type="predicted"/>
<dbReference type="SUPFAM" id="SSF48366">
    <property type="entry name" value="Ras GEF"/>
    <property type="match status" value="2"/>
</dbReference>
<keyword evidence="2" id="KW-0344">Guanine-nucleotide releasing factor</keyword>
<dbReference type="Pfam" id="PF00620">
    <property type="entry name" value="RhoGAP"/>
    <property type="match status" value="1"/>
</dbReference>
<keyword evidence="9" id="KW-1185">Reference proteome</keyword>
<feature type="region of interest" description="Disordered" evidence="4">
    <location>
        <begin position="291"/>
        <end position="354"/>
    </location>
</feature>
<feature type="compositionally biased region" description="Low complexity" evidence="4">
    <location>
        <begin position="219"/>
        <end position="233"/>
    </location>
</feature>
<keyword evidence="3" id="KW-0175">Coiled coil</keyword>
<dbReference type="Gene3D" id="1.10.555.10">
    <property type="entry name" value="Rho GTPase activation protein"/>
    <property type="match status" value="1"/>
</dbReference>
<sequence>MKGLRWTNRSKRNEEKSKNSGNSSGSAFSAGPYSQQRGSANSSNSSSSLSRPSSLSKQANNMYMSDSQAHSQRSLSSSGSRHDSKTGLDEDSFDSTSGHSGKLSTVKSSNKDSTSSGSVSTTTFASTTNALDDSTSGTLISTLGNDSNKVEISHGHSSQHKHHNVNNTNNNTNTNTNSTNAHNNSNAPVPTLQLNSDNFDSMVFKTGWVNKSHGTIQTSPMNSSSSTSVASQRSNRESRVYGTDSLSMSSPRSTTHYMQEYRLYKAQLKGCVLSLYKSGINNVKFFDPSLDPPNTKHEHEDDHYLPTPPIMADISSGGPKESPQSSKSSSSNTLSGSKQASSINSHSSTESSPNLSKNIKELKYVNDAYPHPNLKIDKHGQIIYGDVESICHTILFSVDLETKKALDLILMLPLIEDIKLHFQCFCLYGINFTKNNEKLTKDSKQWYKVTPAVDELMTQRLALVVKTVLDVFPGFLLDDTTFNQVIQLLDVISLHNDEISNSLKLTVAEYHNKLNELVAFTKKPLDQKALSQFADVKEFLKLDNEVLADQIHSINLRFNKVWSPQTDYSLLYDSVFNKRYIDFNPLVFNNKTNVHYVSRLLIEHLFKKIDGVALHPKERAVILTKWVQLGCTFEKIGDMVSWLAIATVICSMPILRLSLTWQYISEQTLKIIFKDWVPTIVQLDRRQLSYRTTNSVFILAPPNLNEQSIRENVIPYFGDLTIHTNDLTPDTMFRYLEKKIYRTKNAFQKWQQRLPPHRKTDSDILQKSSDIPFYHYLNYHVSQPRLNIDRLMELSLKLEPPILDKFAPALHVSKRSPLLSGSYLPILFNEVLPNYSLFSQNALIGAAGVQYNRQSVIRNNAMTRSGKTLSVSGPLEVMKPDDKSVVTGLEGVDELTVRELSTKQSNKQMLLKSIRDVFSINMDLFHVLDDLSFKSVEDWDKNSRPTSIVIENPKRFSVQSSRDSQDVMNRLSVGVENMEFFKNISKDTETWDEVVINVVLKSASLDKLFDVLVLTSSVFSRLVTISDISAYFKNHQEKFNDGTGTGLLDYGVVKLCMDNDLYTKTFFSTYRSFTTTVSLLENLAKRFIGAKSCAISIEKMVKHESDKKKNGEEPNSPNYKFPCWDTSAASEFDTPHFVHAAKIQIGTAEALFYLIKEHYSDFNDDLHNNKLLLDIIKIMDQEVIDEWESRISSLSSRAEESVEQKQLLAELELLHAKLKDILQKIKLSYQRQLYRPVGVSRHNRNTMKILNSFTTLTMEDLNKLIYENSYDDSMISSFQKLKADSYSDILKWMYKLDDLTLSHLKLATVKEWMMVAQLLEGFSYESLTSLFRYPQLEQNYSQIISGKAQIEDLEIMNIFTWLVSLKGVNNELFVKRLPYSIQLIINLHISLTNFFIIQIAQLEKTYESRLETCTILLQMLGFARWKNNSIDLFQTNLETDSKLSPHLPSFLESALLNAILSPESRKFELSWKHAAENLDGSSSLKSINNILDCTETSIKNFIEFDGIESKRKNFCPCPGWFIGRLLEISQLVTNMSIENSKLINFDKCRFTFNLVLNYQQLLLIDDQDEHPEPSNFGSSLNHLVVDPLHSFRTRAKELAANEMKLMKYQVRGVFNEVLIAEMHKIKREQKKREHLNSQEKEQKRSQSLQEVMKQKTIDMQTSLLSQVQNQPQNHSAQSRVKRSSVANNSRNSVLYNAASSGNGVGRKIGGFFKRPFSIGGFSSSVSSNGINSMLINSIHNNGSVAPIDLPRINKEEINDQKPILSLKTFDIKKCIDVSSFSNDPSMIYCFKIVMENGQEHLIQAIDYHDLCLWIKNITLSKRYSFHSRKYKGKTSNKVFGVPIEDICEREGTLTPTIVHKLLEEIELRGLDEVGLYRVPGSVGSINMLKNAFDDEGAVNNVFTLEDDRWFEINTIAGCFKLYLRELPESLFTNERLPEFLQLVEQVHSDLISEDEFDELMREKLRTLPIYNYHMIKRIFQHLHKVHAHMDTNRMDANNLAIVFSMSFINQDDLANSMGPSLGLLQNLLQRFIRDPDIYFVYE</sequence>
<dbReference type="Pfam" id="PF00618">
    <property type="entry name" value="RasGEF_N"/>
    <property type="match status" value="1"/>
</dbReference>
<feature type="compositionally biased region" description="Polar residues" evidence="4">
    <location>
        <begin position="244"/>
        <end position="253"/>
    </location>
</feature>
<dbReference type="SMART" id="SM00229">
    <property type="entry name" value="RasGEFN"/>
    <property type="match status" value="1"/>
</dbReference>
<dbReference type="EMBL" id="CP015055">
    <property type="protein sequence ID" value="QGN14626.1"/>
    <property type="molecule type" value="Genomic_DNA"/>
</dbReference>
<dbReference type="SUPFAM" id="SSF50729">
    <property type="entry name" value="PH domain-like"/>
    <property type="match status" value="1"/>
</dbReference>
<feature type="region of interest" description="Disordered" evidence="4">
    <location>
        <begin position="214"/>
        <end position="253"/>
    </location>
</feature>
<dbReference type="InterPro" id="IPR000198">
    <property type="entry name" value="RhoGAP_dom"/>
</dbReference>
<evidence type="ECO:0000259" key="6">
    <source>
        <dbReference type="PROSITE" id="PS50212"/>
    </source>
</evidence>
<dbReference type="Gene3D" id="1.20.870.10">
    <property type="entry name" value="Son of sevenless (SoS) protein Chain: S domain 1"/>
    <property type="match status" value="1"/>
</dbReference>
<dbReference type="InterPro" id="IPR000651">
    <property type="entry name" value="Ras-like_Gua-exchang_fac_N"/>
</dbReference>
<dbReference type="InterPro" id="IPR008936">
    <property type="entry name" value="Rho_GTPase_activation_prot"/>
</dbReference>
<feature type="region of interest" description="Disordered" evidence="4">
    <location>
        <begin position="145"/>
        <end position="194"/>
    </location>
</feature>
<feature type="compositionally biased region" description="Low complexity" evidence="4">
    <location>
        <begin position="315"/>
        <end position="354"/>
    </location>
</feature>
<dbReference type="InterPro" id="IPR036964">
    <property type="entry name" value="RASGEF_cat_dom_sf"/>
</dbReference>
<feature type="coiled-coil region" evidence="3">
    <location>
        <begin position="1184"/>
        <end position="1224"/>
    </location>
</feature>
<protein>
    <submittedName>
        <fullName evidence="8">GTPase-activating protein BEM2/IPL2</fullName>
    </submittedName>
</protein>
<evidence type="ECO:0000256" key="3">
    <source>
        <dbReference type="SAM" id="Coils"/>
    </source>
</evidence>
<dbReference type="PROSITE" id="PS50238">
    <property type="entry name" value="RHOGAP"/>
    <property type="match status" value="1"/>
</dbReference>
<dbReference type="PROSITE" id="PS50009">
    <property type="entry name" value="RASGEF_CAT"/>
    <property type="match status" value="1"/>
</dbReference>
<dbReference type="CDD" id="cd06224">
    <property type="entry name" value="REM"/>
    <property type="match status" value="1"/>
</dbReference>
<feature type="region of interest" description="Disordered" evidence="4">
    <location>
        <begin position="1665"/>
        <end position="1685"/>
    </location>
</feature>
<organism evidence="8 9">
    <name type="scientific">Kluyveromyces marxianus</name>
    <name type="common">Yeast</name>
    <name type="synonym">Candida kefyr</name>
    <dbReference type="NCBI Taxonomy" id="4911"/>
    <lineage>
        <taxon>Eukaryota</taxon>
        <taxon>Fungi</taxon>
        <taxon>Dikarya</taxon>
        <taxon>Ascomycota</taxon>
        <taxon>Saccharomycotina</taxon>
        <taxon>Saccharomycetes</taxon>
        <taxon>Saccharomycetales</taxon>
        <taxon>Saccharomycetaceae</taxon>
        <taxon>Kluyveromyces</taxon>
    </lineage>
</organism>
<feature type="compositionally biased region" description="Low complexity" evidence="4">
    <location>
        <begin position="34"/>
        <end position="56"/>
    </location>
</feature>
<dbReference type="PANTHER" id="PTHR23176">
    <property type="entry name" value="RHO/RAC/CDC GTPASE-ACTIVATING PROTEIN"/>
    <property type="match status" value="1"/>
</dbReference>
<feature type="region of interest" description="Disordered" evidence="4">
    <location>
        <begin position="1628"/>
        <end position="1650"/>
    </location>
</feature>
<evidence type="ECO:0000313" key="8">
    <source>
        <dbReference type="EMBL" id="QGN14626.1"/>
    </source>
</evidence>
<dbReference type="SMART" id="SM00324">
    <property type="entry name" value="RhoGAP"/>
    <property type="match status" value="1"/>
</dbReference>
<dbReference type="SMART" id="SM00147">
    <property type="entry name" value="RasGEF"/>
    <property type="match status" value="1"/>
</dbReference>
<feature type="compositionally biased region" description="Polar residues" evidence="4">
    <location>
        <begin position="94"/>
        <end position="103"/>
    </location>
</feature>
<accession>A0ABX6ESK9</accession>
<dbReference type="CDD" id="cd00159">
    <property type="entry name" value="RhoGAP"/>
    <property type="match status" value="1"/>
</dbReference>
<name>A0ABX6ESK9_KLUMA</name>
<dbReference type="PANTHER" id="PTHR23176:SF96">
    <property type="entry name" value="GTPASE-ACTIVATING PROTEIN BEM2_IPL2"/>
    <property type="match status" value="1"/>
</dbReference>
<keyword evidence="1" id="KW-0343">GTPase activation</keyword>
<dbReference type="InterPro" id="IPR001895">
    <property type="entry name" value="RASGEF_cat_dom"/>
</dbReference>
<dbReference type="SUPFAM" id="SSF48350">
    <property type="entry name" value="GTPase activation domain, GAP"/>
    <property type="match status" value="1"/>
</dbReference>
<dbReference type="Gene3D" id="1.10.840.10">
    <property type="entry name" value="Ras guanine-nucleotide exchange factors catalytic domain"/>
    <property type="match status" value="1"/>
</dbReference>
<dbReference type="Pfam" id="PF00617">
    <property type="entry name" value="RasGEF"/>
    <property type="match status" value="1"/>
</dbReference>
<feature type="compositionally biased region" description="Basic and acidic residues" evidence="4">
    <location>
        <begin position="1630"/>
        <end position="1644"/>
    </location>
</feature>
<reference evidence="8 9" key="1">
    <citation type="submission" date="2016-03" db="EMBL/GenBank/DDBJ databases">
        <title>How can Kluyveromyces marxianus grow so fast - potential evolutionary course in Saccharomyces Complex revealed by comparative genomics.</title>
        <authorList>
            <person name="Mo W."/>
            <person name="Lu W."/>
            <person name="Yang X."/>
            <person name="Qi J."/>
            <person name="Lv H."/>
        </authorList>
    </citation>
    <scope>NUCLEOTIDE SEQUENCE [LARGE SCALE GENOMIC DNA]</scope>
    <source>
        <strain evidence="8 9">FIM1</strain>
    </source>
</reference>
<feature type="compositionally biased region" description="Low complexity" evidence="4">
    <location>
        <begin position="65"/>
        <end position="79"/>
    </location>
</feature>
<feature type="domain" description="Rho-GAP" evidence="7">
    <location>
        <begin position="1841"/>
        <end position="2039"/>
    </location>
</feature>
<feature type="compositionally biased region" description="Basic and acidic residues" evidence="4">
    <location>
        <begin position="294"/>
        <end position="304"/>
    </location>
</feature>
<feature type="region of interest" description="Disordered" evidence="4">
    <location>
        <begin position="1"/>
        <end position="122"/>
    </location>
</feature>
<dbReference type="InterPro" id="IPR050729">
    <property type="entry name" value="Rho-GAP"/>
</dbReference>
<feature type="domain" description="N-terminal Ras-GEF" evidence="6">
    <location>
        <begin position="1035"/>
        <end position="1199"/>
    </location>
</feature>
<gene>
    <name evidence="8" type="primary">BEM2</name>
    <name evidence="8" type="ORF">FIM1_1290</name>
</gene>
<evidence type="ECO:0000256" key="2">
    <source>
        <dbReference type="PROSITE-ProRule" id="PRU00168"/>
    </source>
</evidence>
<evidence type="ECO:0000259" key="5">
    <source>
        <dbReference type="PROSITE" id="PS50009"/>
    </source>
</evidence>
<feature type="compositionally biased region" description="Low complexity" evidence="4">
    <location>
        <begin position="165"/>
        <end position="187"/>
    </location>
</feature>
<feature type="compositionally biased region" description="Low complexity" evidence="4">
    <location>
        <begin position="104"/>
        <end position="122"/>
    </location>
</feature>
<dbReference type="InterPro" id="IPR023578">
    <property type="entry name" value="Ras_GEF_dom_sf"/>
</dbReference>
<evidence type="ECO:0000259" key="7">
    <source>
        <dbReference type="PROSITE" id="PS50238"/>
    </source>
</evidence>